<sequence length="190" mass="22477">MNIEKEEGLNQYSFFFFYIQILYIMIIDNIPNFIQRIIKNSEDDFYVPVHGCNRCGYVGNLHRHASYYRNVICEDVTARVKIQRVICPSCNKTHAILHAELIPYYQHTLTTILKLIKLIKIKQKTYSEVIKSFRNINPCLCEAHINFYLLRFNYNYNRVLYYFRTIMNYIPNPPNCGAAVILDNLTCALI</sequence>
<accession>A0A6L9EKQ5</accession>
<feature type="transmembrane region" description="Helical" evidence="1">
    <location>
        <begin position="12"/>
        <end position="30"/>
    </location>
</feature>
<dbReference type="EMBL" id="WOFV02000008">
    <property type="protein sequence ID" value="NAS17096.1"/>
    <property type="molecule type" value="Genomic_DNA"/>
</dbReference>
<gene>
    <name evidence="3" type="ORF">GND98_004225</name>
</gene>
<dbReference type="InterPro" id="IPR045536">
    <property type="entry name" value="DUF6431"/>
</dbReference>
<keyword evidence="1" id="KW-1133">Transmembrane helix</keyword>
<keyword evidence="1" id="KW-0812">Transmembrane</keyword>
<feature type="domain" description="DUF6431" evidence="2">
    <location>
        <begin position="52"/>
        <end position="119"/>
    </location>
</feature>
<keyword evidence="1" id="KW-0472">Membrane</keyword>
<evidence type="ECO:0000313" key="4">
    <source>
        <dbReference type="Proteomes" id="UP000474042"/>
    </source>
</evidence>
<name>A0A6L9EKQ5_CLOBU</name>
<dbReference type="Proteomes" id="UP000474042">
    <property type="component" value="Unassembled WGS sequence"/>
</dbReference>
<evidence type="ECO:0000256" key="1">
    <source>
        <dbReference type="SAM" id="Phobius"/>
    </source>
</evidence>
<dbReference type="Pfam" id="PF20020">
    <property type="entry name" value="DUF6431"/>
    <property type="match status" value="1"/>
</dbReference>
<protein>
    <recommendedName>
        <fullName evidence="2">DUF6431 domain-containing protein</fullName>
    </recommendedName>
</protein>
<evidence type="ECO:0000259" key="2">
    <source>
        <dbReference type="Pfam" id="PF20020"/>
    </source>
</evidence>
<proteinExistence type="predicted"/>
<dbReference type="AlphaFoldDB" id="A0A6L9EKQ5"/>
<organism evidence="3 4">
    <name type="scientific">Clostridium butyricum</name>
    <dbReference type="NCBI Taxonomy" id="1492"/>
    <lineage>
        <taxon>Bacteria</taxon>
        <taxon>Bacillati</taxon>
        <taxon>Bacillota</taxon>
        <taxon>Clostridia</taxon>
        <taxon>Eubacteriales</taxon>
        <taxon>Clostridiaceae</taxon>
        <taxon>Clostridium</taxon>
    </lineage>
</organism>
<reference evidence="3 4" key="1">
    <citation type="submission" date="2020-01" db="EMBL/GenBank/DDBJ databases">
        <title>Genome sequence of a 1,3-propanediol producer, Clostridium butyricum S3.</title>
        <authorList>
            <person name="Zhou J."/>
        </authorList>
    </citation>
    <scope>NUCLEOTIDE SEQUENCE [LARGE SCALE GENOMIC DNA]</scope>
    <source>
        <strain evidence="3 4">S3</strain>
    </source>
</reference>
<comment type="caution">
    <text evidence="3">The sequence shown here is derived from an EMBL/GenBank/DDBJ whole genome shotgun (WGS) entry which is preliminary data.</text>
</comment>
<evidence type="ECO:0000313" key="3">
    <source>
        <dbReference type="EMBL" id="NAS17096.1"/>
    </source>
</evidence>